<dbReference type="SUPFAM" id="SSF56784">
    <property type="entry name" value="HAD-like"/>
    <property type="match status" value="1"/>
</dbReference>
<dbReference type="OrthoDB" id="755951at2759"/>
<dbReference type="InterPro" id="IPR036412">
    <property type="entry name" value="HAD-like_sf"/>
</dbReference>
<dbReference type="CDD" id="cd03788">
    <property type="entry name" value="GT20_TPS"/>
    <property type="match status" value="1"/>
</dbReference>
<protein>
    <recommendedName>
        <fullName evidence="5">Glycosyltransferase family 20 protein</fullName>
    </recommendedName>
</protein>
<evidence type="ECO:0008006" key="5">
    <source>
        <dbReference type="Google" id="ProtNLM"/>
    </source>
</evidence>
<dbReference type="GO" id="GO:0003825">
    <property type="term" value="F:alpha,alpha-trehalose-phosphate synthase (UDP-forming) activity"/>
    <property type="evidence" value="ECO:0007669"/>
    <property type="project" value="TreeGrafter"/>
</dbReference>
<feature type="region of interest" description="Disordered" evidence="2">
    <location>
        <begin position="54"/>
        <end position="119"/>
    </location>
</feature>
<feature type="compositionally biased region" description="Polar residues" evidence="2">
    <location>
        <begin position="84"/>
        <end position="95"/>
    </location>
</feature>
<dbReference type="InterPro" id="IPR003337">
    <property type="entry name" value="Trehalose_PPase"/>
</dbReference>
<dbReference type="GO" id="GO:0005829">
    <property type="term" value="C:cytosol"/>
    <property type="evidence" value="ECO:0007669"/>
    <property type="project" value="TreeGrafter"/>
</dbReference>
<organism evidence="3 4">
    <name type="scientific">Sanghuangporus baumii</name>
    <name type="common">Phellinus baumii</name>
    <dbReference type="NCBI Taxonomy" id="108892"/>
    <lineage>
        <taxon>Eukaryota</taxon>
        <taxon>Fungi</taxon>
        <taxon>Dikarya</taxon>
        <taxon>Basidiomycota</taxon>
        <taxon>Agaricomycotina</taxon>
        <taxon>Agaricomycetes</taxon>
        <taxon>Hymenochaetales</taxon>
        <taxon>Hymenochaetaceae</taxon>
        <taxon>Sanghuangporus</taxon>
    </lineage>
</organism>
<dbReference type="PANTHER" id="PTHR10788">
    <property type="entry name" value="TREHALOSE-6-PHOSPHATE SYNTHASE"/>
    <property type="match status" value="1"/>
</dbReference>
<dbReference type="AlphaFoldDB" id="A0A9Q5I547"/>
<reference evidence="3" key="1">
    <citation type="submission" date="2016-06" db="EMBL/GenBank/DDBJ databases">
        <title>Draft Genome sequence of the fungus Inonotus baumii.</title>
        <authorList>
            <person name="Zhu H."/>
            <person name="Lin W."/>
        </authorList>
    </citation>
    <scope>NUCLEOTIDE SEQUENCE</scope>
    <source>
        <strain evidence="3">821</strain>
    </source>
</reference>
<evidence type="ECO:0000313" key="3">
    <source>
        <dbReference type="EMBL" id="OCB91843.1"/>
    </source>
</evidence>
<dbReference type="Gene3D" id="3.30.70.1020">
    <property type="entry name" value="Trehalose-6-phosphate phosphatase related protein, domain 2"/>
    <property type="match status" value="1"/>
</dbReference>
<dbReference type="Gene3D" id="3.40.50.2000">
    <property type="entry name" value="Glycogen Phosphorylase B"/>
    <property type="match status" value="2"/>
</dbReference>
<dbReference type="GO" id="GO:0004805">
    <property type="term" value="F:trehalose-phosphatase activity"/>
    <property type="evidence" value="ECO:0007669"/>
    <property type="project" value="TreeGrafter"/>
</dbReference>
<dbReference type="Proteomes" id="UP000757232">
    <property type="component" value="Unassembled WGS sequence"/>
</dbReference>
<feature type="compositionally biased region" description="Low complexity" evidence="2">
    <location>
        <begin position="57"/>
        <end position="76"/>
    </location>
</feature>
<dbReference type="GO" id="GO:0005992">
    <property type="term" value="P:trehalose biosynthetic process"/>
    <property type="evidence" value="ECO:0007669"/>
    <property type="project" value="InterPro"/>
</dbReference>
<dbReference type="GO" id="GO:0005946">
    <property type="term" value="C:alpha,alpha-trehalose-phosphate synthase complex (UDP-forming)"/>
    <property type="evidence" value="ECO:0007669"/>
    <property type="project" value="TreeGrafter"/>
</dbReference>
<comment type="similarity">
    <text evidence="1">In the N-terminal section; belongs to the glycosyltransferase 20 family.</text>
</comment>
<comment type="caution">
    <text evidence="3">The sequence shown here is derived from an EMBL/GenBank/DDBJ whole genome shotgun (WGS) entry which is preliminary data.</text>
</comment>
<dbReference type="Pfam" id="PF02358">
    <property type="entry name" value="Trehalose_PPase"/>
    <property type="match status" value="1"/>
</dbReference>
<sequence>MRKFTSITCPSPHPPSSFHTIITILAVAVVDDELSQIIIASLFLPETVVLGEGSEASTPTHTAPMTPMSMSMTPVSRPELSASRAASQAILSGASSPRVPGTKPPAFARQFSIPTPPPRSIVQDLTDKSRVHTPAVPSPGQEIANPFSSFNNPLAAAVHALGGDKSTRRSPPGPERLQPRLRRPSRSVSRNPKIHTTMDTKWHIDSNPRCNGGLYNAVNSVRDRLRRKLWVGVIGTQTDGFGPELRADIDQRMRAEAQSLPVWIPDEEFSKCYDGFCHQVLWPCLHYAIPDAPKVKSFYEGETWKQYTAVNQKFADAIVANYEEGDIIWVNDYHLMLLPSLVRAKLPNAPIGFFMHVAFPSSEIFRCLSTREQLVRGVLAADLVGFQTANFARHFRQTVSRILTLESVPKGIQTETRFVDVAVFPLGIDVKALNIRRKDPEVTEWVEHLHDRYTGLKMIVGRDKLDEIAGMRHKLRAFELFLEKYPEFQGKVVLIQVALSTTTENELQGNVVDLVGRINSRFSTLTYQPVVFLHTDEITFSQYTALLTAADAFLVTSLREGMALRTHEYVVCQEGRARPLILSEFTGSYSYSGFRACLPVNPWDTRMTAQAIHTALTMSDSECRSRWRDLHAHVVTQTAQAFVSAFLTRCLRVHMEHQKAVESAEDDRSPPLDVDLILPRYRHAHRRLLLIDFEGTLWFRDPRSREFDPPKEALDVLNALAKDEKNEVWLLSGLPIGGALEKIAEAAPNIGLCAENGCFLKPRGKEQPWINTVSNFDLSWKASCVEMLQYFTERSPGSFIEEREASIVWRFWTNQSDSQAERQWARRQAAEAQNHIFDSLGEKYGLRIIPGENAFLVLPNNVSRSSAVGAILAPGGPARAAHASLPRALWMGMALDAESNTLDPDSDLGIDFVLAVSGDEKLLRRLNELENAETVSTGSRGPGTDAKWTIEPRSVVNVLNELANAR</sequence>
<evidence type="ECO:0000256" key="2">
    <source>
        <dbReference type="SAM" id="MobiDB-lite"/>
    </source>
</evidence>
<dbReference type="SUPFAM" id="SSF53756">
    <property type="entry name" value="UDP-Glycosyltransferase/glycogen phosphorylase"/>
    <property type="match status" value="1"/>
</dbReference>
<evidence type="ECO:0000313" key="4">
    <source>
        <dbReference type="Proteomes" id="UP000757232"/>
    </source>
</evidence>
<dbReference type="InterPro" id="IPR023214">
    <property type="entry name" value="HAD_sf"/>
</dbReference>
<dbReference type="Pfam" id="PF00982">
    <property type="entry name" value="Glyco_transf_20"/>
    <property type="match status" value="1"/>
</dbReference>
<name>A0A9Q5I547_SANBA</name>
<proteinExistence type="inferred from homology"/>
<dbReference type="Gene3D" id="3.40.50.1000">
    <property type="entry name" value="HAD superfamily/HAD-like"/>
    <property type="match status" value="1"/>
</dbReference>
<dbReference type="PANTHER" id="PTHR10788:SF15">
    <property type="entry name" value="TREHALOSE SYNTHASE COMPLEX REGULATORY SUBUNIT TPS3-RELATED"/>
    <property type="match status" value="1"/>
</dbReference>
<gene>
    <name evidence="3" type="ORF">A7U60_g877</name>
</gene>
<accession>A0A9Q5I547</accession>
<keyword evidence="4" id="KW-1185">Reference proteome</keyword>
<dbReference type="InterPro" id="IPR001830">
    <property type="entry name" value="Glyco_trans_20"/>
</dbReference>
<evidence type="ECO:0000256" key="1">
    <source>
        <dbReference type="ARBA" id="ARBA00005409"/>
    </source>
</evidence>
<feature type="region of interest" description="Disordered" evidence="2">
    <location>
        <begin position="162"/>
        <end position="192"/>
    </location>
</feature>
<dbReference type="EMBL" id="LNZH02000058">
    <property type="protein sequence ID" value="OCB91843.1"/>
    <property type="molecule type" value="Genomic_DNA"/>
</dbReference>